<comment type="similarity">
    <text evidence="1">Belongs to the transferase hexapeptide repeat family.</text>
</comment>
<evidence type="ECO:0000256" key="1">
    <source>
        <dbReference type="ARBA" id="ARBA00007274"/>
    </source>
</evidence>
<keyword evidence="6" id="KW-1185">Reference proteome</keyword>
<dbReference type="SUPFAM" id="SSF51161">
    <property type="entry name" value="Trimeric LpxA-like enzymes"/>
    <property type="match status" value="1"/>
</dbReference>
<dbReference type="InterPro" id="IPR018357">
    <property type="entry name" value="Hexapep_transf_CS"/>
</dbReference>
<evidence type="ECO:0000313" key="5">
    <source>
        <dbReference type="EMBL" id="KOH46924.1"/>
    </source>
</evidence>
<evidence type="ECO:0000256" key="4">
    <source>
        <dbReference type="ARBA" id="ARBA00023315"/>
    </source>
</evidence>
<gene>
    <name evidence="5" type="ORF">NC99_03240</name>
</gene>
<evidence type="ECO:0000313" key="6">
    <source>
        <dbReference type="Proteomes" id="UP000036958"/>
    </source>
</evidence>
<keyword evidence="3" id="KW-0677">Repeat</keyword>
<dbReference type="EMBL" id="LGIA01000014">
    <property type="protein sequence ID" value="KOH46924.1"/>
    <property type="molecule type" value="Genomic_DNA"/>
</dbReference>
<accession>A0A0L8VEN9</accession>
<evidence type="ECO:0008006" key="7">
    <source>
        <dbReference type="Google" id="ProtNLM"/>
    </source>
</evidence>
<dbReference type="GO" id="GO:0008374">
    <property type="term" value="F:O-acyltransferase activity"/>
    <property type="evidence" value="ECO:0007669"/>
    <property type="project" value="TreeGrafter"/>
</dbReference>
<evidence type="ECO:0000256" key="2">
    <source>
        <dbReference type="ARBA" id="ARBA00022679"/>
    </source>
</evidence>
<evidence type="ECO:0000256" key="3">
    <source>
        <dbReference type="ARBA" id="ARBA00022737"/>
    </source>
</evidence>
<dbReference type="STRING" id="1409788.NC99_03240"/>
<reference evidence="6" key="1">
    <citation type="submission" date="2015-07" db="EMBL/GenBank/DDBJ databases">
        <title>Genome sequencing of Sunxiuqinia dokdonensis strain SK.</title>
        <authorList>
            <person name="Ahn S."/>
            <person name="Kim B.-C."/>
        </authorList>
    </citation>
    <scope>NUCLEOTIDE SEQUENCE [LARGE SCALE GENOMIC DNA]</scope>
    <source>
        <strain evidence="6">SK</strain>
    </source>
</reference>
<protein>
    <recommendedName>
        <fullName evidence="7">Acyltransferase</fullName>
    </recommendedName>
</protein>
<keyword evidence="4" id="KW-0012">Acyltransferase</keyword>
<name>A0A0L8VEN9_9BACT</name>
<dbReference type="Gene3D" id="2.160.10.10">
    <property type="entry name" value="Hexapeptide repeat proteins"/>
    <property type="match status" value="1"/>
</dbReference>
<dbReference type="InterPro" id="IPR011004">
    <property type="entry name" value="Trimer_LpxA-like_sf"/>
</dbReference>
<dbReference type="PANTHER" id="PTHR23416:SF23">
    <property type="entry name" value="ACETYLTRANSFERASE C18B11.09C-RELATED"/>
    <property type="match status" value="1"/>
</dbReference>
<dbReference type="AlphaFoldDB" id="A0A0L8VEN9"/>
<dbReference type="InterPro" id="IPR051159">
    <property type="entry name" value="Hexapeptide_acetyltransf"/>
</dbReference>
<comment type="caution">
    <text evidence="5">The sequence shown here is derived from an EMBL/GenBank/DDBJ whole genome shotgun (WGS) entry which is preliminary data.</text>
</comment>
<proteinExistence type="inferred from homology"/>
<organism evidence="5 6">
    <name type="scientific">Sunxiuqinia dokdonensis</name>
    <dbReference type="NCBI Taxonomy" id="1409788"/>
    <lineage>
        <taxon>Bacteria</taxon>
        <taxon>Pseudomonadati</taxon>
        <taxon>Bacteroidota</taxon>
        <taxon>Bacteroidia</taxon>
        <taxon>Marinilabiliales</taxon>
        <taxon>Prolixibacteraceae</taxon>
        <taxon>Sunxiuqinia</taxon>
    </lineage>
</organism>
<dbReference type="PANTHER" id="PTHR23416">
    <property type="entry name" value="SIALIC ACID SYNTHASE-RELATED"/>
    <property type="match status" value="1"/>
</dbReference>
<dbReference type="InterPro" id="IPR001451">
    <property type="entry name" value="Hexapep"/>
</dbReference>
<keyword evidence="2" id="KW-0808">Transferase</keyword>
<dbReference type="Proteomes" id="UP000036958">
    <property type="component" value="Unassembled WGS sequence"/>
</dbReference>
<dbReference type="PROSITE" id="PS00101">
    <property type="entry name" value="HEXAPEP_TRANSFERASES"/>
    <property type="match status" value="1"/>
</dbReference>
<dbReference type="Pfam" id="PF00132">
    <property type="entry name" value="Hexapep"/>
    <property type="match status" value="1"/>
</dbReference>
<sequence length="144" mass="15106">MNNGNLGNPIGRPQRCILFVDRGASLSIGKNVGISSTAIVAHHQITIGNNVKLGGGVCIYDTDFHSLDPKSRQNASEDSAQKINKPVSIGNNVFIGAHSTILKGVSIGDNSIIGACSVVTKNIPENEIWAGNPAKFIKKQSADA</sequence>